<dbReference type="RefSeq" id="WP_318349990.1">
    <property type="nucleotide sequence ID" value="NZ_AP018694.1"/>
</dbReference>
<keyword evidence="2" id="KW-1185">Reference proteome</keyword>
<evidence type="ECO:0008006" key="3">
    <source>
        <dbReference type="Google" id="ProtNLM"/>
    </source>
</evidence>
<dbReference type="InterPro" id="IPR047713">
    <property type="entry name" value="DHCW_cupin"/>
</dbReference>
<sequence length="120" mass="13627">MNPNIPFQTIDWSTIPKTEHKGETGTAFWQTVQLPGLRIRLVEYTAGYVADHWCRNGHIVHCLEGEFVSESEDGNHSYLTSGMTYVVTDELSSHRSVTKNGVKLLIIDGDFLKFQEERLS</sequence>
<dbReference type="Proteomes" id="UP001193389">
    <property type="component" value="Chromosome"/>
</dbReference>
<dbReference type="SUPFAM" id="SSF51182">
    <property type="entry name" value="RmlC-like cupins"/>
    <property type="match status" value="1"/>
</dbReference>
<accession>A0A5K7S5X5</accession>
<dbReference type="NCBIfam" id="NF038084">
    <property type="entry name" value="DHCW_cupin"/>
    <property type="match status" value="1"/>
</dbReference>
<dbReference type="KEGG" id="anf:AQPE_1105"/>
<organism evidence="1 2">
    <name type="scientific">Aquipluma nitroreducens</name>
    <dbReference type="NCBI Taxonomy" id="2010828"/>
    <lineage>
        <taxon>Bacteria</taxon>
        <taxon>Pseudomonadati</taxon>
        <taxon>Bacteroidota</taxon>
        <taxon>Bacteroidia</taxon>
        <taxon>Marinilabiliales</taxon>
        <taxon>Prolixibacteraceae</taxon>
        <taxon>Aquipluma</taxon>
    </lineage>
</organism>
<name>A0A5K7S5X5_9BACT</name>
<dbReference type="EMBL" id="AP018694">
    <property type="protein sequence ID" value="BBE16958.1"/>
    <property type="molecule type" value="Genomic_DNA"/>
</dbReference>
<dbReference type="AlphaFoldDB" id="A0A5K7S5X5"/>
<gene>
    <name evidence="1" type="ORF">AQPE_1105</name>
</gene>
<evidence type="ECO:0000313" key="2">
    <source>
        <dbReference type="Proteomes" id="UP001193389"/>
    </source>
</evidence>
<reference evidence="1" key="1">
    <citation type="journal article" date="2020" name="Int. J. Syst. Evol. Microbiol.">
        <title>Aquipluma nitroreducens gen. nov. sp. nov., a novel facultatively anaerobic bacterium isolated from a freshwater lake.</title>
        <authorList>
            <person name="Watanabe M."/>
            <person name="Kojima H."/>
            <person name="Fukui M."/>
        </authorList>
    </citation>
    <scope>NUCLEOTIDE SEQUENCE</scope>
    <source>
        <strain evidence="1">MeG22</strain>
    </source>
</reference>
<evidence type="ECO:0000313" key="1">
    <source>
        <dbReference type="EMBL" id="BBE16958.1"/>
    </source>
</evidence>
<protein>
    <recommendedName>
        <fullName evidence="3">DHCW motif cupin fold protein</fullName>
    </recommendedName>
</protein>
<proteinExistence type="predicted"/>
<dbReference type="InterPro" id="IPR011051">
    <property type="entry name" value="RmlC_Cupin_sf"/>
</dbReference>